<sequence>MSINQGPRGEEKSIAAQIDPASRRQSNELSGEGDQSKPAGSDAKKKVGMPTSSPTPAYASTTNEHLKAYHGLALRGPRGREQNRRTAPHAFSEGGHVPGKWSRGLHYPGPGEWEVTTPNLEIL</sequence>
<proteinExistence type="predicted"/>
<feature type="compositionally biased region" description="Low complexity" evidence="1">
    <location>
        <begin position="50"/>
        <end position="62"/>
    </location>
</feature>
<name>A0A9W9UVF0_9EURO</name>
<gene>
    <name evidence="2" type="ORF">N7496_011371</name>
</gene>
<dbReference type="AlphaFoldDB" id="A0A9W9UVF0"/>
<comment type="caution">
    <text evidence="2">The sequence shown here is derived from an EMBL/GenBank/DDBJ whole genome shotgun (WGS) entry which is preliminary data.</text>
</comment>
<organism evidence="2 3">
    <name type="scientific">Penicillium cataractarum</name>
    <dbReference type="NCBI Taxonomy" id="2100454"/>
    <lineage>
        <taxon>Eukaryota</taxon>
        <taxon>Fungi</taxon>
        <taxon>Dikarya</taxon>
        <taxon>Ascomycota</taxon>
        <taxon>Pezizomycotina</taxon>
        <taxon>Eurotiomycetes</taxon>
        <taxon>Eurotiomycetidae</taxon>
        <taxon>Eurotiales</taxon>
        <taxon>Aspergillaceae</taxon>
        <taxon>Penicillium</taxon>
    </lineage>
</organism>
<keyword evidence="3" id="KW-1185">Reference proteome</keyword>
<reference evidence="2" key="2">
    <citation type="journal article" date="2023" name="IMA Fungus">
        <title>Comparative genomic study of the Penicillium genus elucidates a diverse pangenome and 15 lateral gene transfer events.</title>
        <authorList>
            <person name="Petersen C."/>
            <person name="Sorensen T."/>
            <person name="Nielsen M.R."/>
            <person name="Sondergaard T.E."/>
            <person name="Sorensen J.L."/>
            <person name="Fitzpatrick D.A."/>
            <person name="Frisvad J.C."/>
            <person name="Nielsen K.L."/>
        </authorList>
    </citation>
    <scope>NUCLEOTIDE SEQUENCE</scope>
    <source>
        <strain evidence="2">IBT 29864</strain>
    </source>
</reference>
<evidence type="ECO:0000313" key="3">
    <source>
        <dbReference type="Proteomes" id="UP001147782"/>
    </source>
</evidence>
<reference evidence="2" key="1">
    <citation type="submission" date="2022-11" db="EMBL/GenBank/DDBJ databases">
        <authorList>
            <person name="Petersen C."/>
        </authorList>
    </citation>
    <scope>NUCLEOTIDE SEQUENCE</scope>
    <source>
        <strain evidence="2">IBT 29864</strain>
    </source>
</reference>
<feature type="region of interest" description="Disordered" evidence="1">
    <location>
        <begin position="1"/>
        <end position="123"/>
    </location>
</feature>
<accession>A0A9W9UVF0</accession>
<dbReference type="Proteomes" id="UP001147782">
    <property type="component" value="Unassembled WGS sequence"/>
</dbReference>
<evidence type="ECO:0000313" key="2">
    <source>
        <dbReference type="EMBL" id="KAJ5358958.1"/>
    </source>
</evidence>
<evidence type="ECO:0000256" key="1">
    <source>
        <dbReference type="SAM" id="MobiDB-lite"/>
    </source>
</evidence>
<protein>
    <submittedName>
        <fullName evidence="2">Uncharacterized protein</fullName>
    </submittedName>
</protein>
<dbReference type="EMBL" id="JAPZBS010000009">
    <property type="protein sequence ID" value="KAJ5358958.1"/>
    <property type="molecule type" value="Genomic_DNA"/>
</dbReference>
<dbReference type="GeneID" id="81443463"/>
<dbReference type="RefSeq" id="XP_056550244.1">
    <property type="nucleotide sequence ID" value="XM_056704284.1"/>
</dbReference>